<organism evidence="1 2">
    <name type="scientific">Leptospira vanthielii serovar Holland str. Waz Holland = ATCC 700522</name>
    <dbReference type="NCBI Taxonomy" id="1218591"/>
    <lineage>
        <taxon>Bacteria</taxon>
        <taxon>Pseudomonadati</taxon>
        <taxon>Spirochaetota</taxon>
        <taxon>Spirochaetia</taxon>
        <taxon>Leptospirales</taxon>
        <taxon>Leptospiraceae</taxon>
        <taxon>Leptospira</taxon>
    </lineage>
</organism>
<dbReference type="InterPro" id="IPR050708">
    <property type="entry name" value="T6SS_VgrG/RHS"/>
</dbReference>
<accession>N1W335</accession>
<comment type="caution">
    <text evidence="1">The sequence shown here is derived from an EMBL/GenBank/DDBJ whole genome shotgun (WGS) entry which is preliminary data.</text>
</comment>
<protein>
    <submittedName>
        <fullName evidence="1">RHS repeat-associated core domain protein</fullName>
    </submittedName>
</protein>
<evidence type="ECO:0000313" key="1">
    <source>
        <dbReference type="EMBL" id="EMY67890.1"/>
    </source>
</evidence>
<dbReference type="PANTHER" id="PTHR32305">
    <property type="match status" value="1"/>
</dbReference>
<dbReference type="PANTHER" id="PTHR32305:SF15">
    <property type="entry name" value="PROTEIN RHSA-RELATED"/>
    <property type="match status" value="1"/>
</dbReference>
<reference evidence="1 2" key="1">
    <citation type="submission" date="2013-03" db="EMBL/GenBank/DDBJ databases">
        <authorList>
            <person name="Harkins D.M."/>
            <person name="Durkin A.S."/>
            <person name="Brinkac L.M."/>
            <person name="Haft D.H."/>
            <person name="Selengut J.D."/>
            <person name="Sanka R."/>
            <person name="DePew J."/>
            <person name="Purushe J."/>
            <person name="Galloway R.L."/>
            <person name="Vinetz J.M."/>
            <person name="Sutton G.G."/>
            <person name="Nierman W.C."/>
            <person name="Fouts D.E."/>
        </authorList>
    </citation>
    <scope>NUCLEOTIDE SEQUENCE [LARGE SCALE GENOMIC DNA]</scope>
    <source>
        <strain evidence="1 2">Waz Holland</strain>
    </source>
</reference>
<dbReference type="NCBIfam" id="TIGR03696">
    <property type="entry name" value="Rhs_assc_core"/>
    <property type="match status" value="1"/>
</dbReference>
<dbReference type="STRING" id="1218591.LEP1GSC199_0011"/>
<dbReference type="Proteomes" id="UP000012227">
    <property type="component" value="Unassembled WGS sequence"/>
</dbReference>
<dbReference type="EMBL" id="AOGY02000078">
    <property type="protein sequence ID" value="EMY67890.1"/>
    <property type="molecule type" value="Genomic_DNA"/>
</dbReference>
<gene>
    <name evidence="1" type="ORF">LEP1GSC199_0011</name>
</gene>
<evidence type="ECO:0000313" key="2">
    <source>
        <dbReference type="Proteomes" id="UP000012227"/>
    </source>
</evidence>
<dbReference type="AlphaFoldDB" id="N1W335"/>
<proteinExistence type="predicted"/>
<sequence length="224" mass="26226">MYYYKARYYDAALGRFVSNDGQVFPNKEQGMNRMMYVEGNPIAFVDPSGRNKHIHMFNRIVGHAMGKDFGDKMNNKFSSNSISKGFNRSIIGETFGQAGKKFDRFLHKQRVGIDKWLISNRNTYSEPFLKRYVKMTLLNKICEENGELSVACEMASFFATYDYFRSRENWENRRTPIPVLSPIINFFVFSSPNYRRRDSSRPLDIVYSYMCVTRLRAICGAYEE</sequence>
<dbReference type="Gene3D" id="2.180.10.10">
    <property type="entry name" value="RHS repeat-associated core"/>
    <property type="match status" value="1"/>
</dbReference>
<name>N1W335_9LEPT</name>
<dbReference type="InterPro" id="IPR022385">
    <property type="entry name" value="Rhs_assc_core"/>
</dbReference>